<dbReference type="Proteomes" id="UP000243924">
    <property type="component" value="Chromosome I"/>
</dbReference>
<dbReference type="Pfam" id="PF10741">
    <property type="entry name" value="T2SSM_b"/>
    <property type="match status" value="1"/>
</dbReference>
<dbReference type="OrthoDB" id="8410565at2"/>
<organism evidence="1 2">
    <name type="scientific">Halopseudomonas salegens</name>
    <dbReference type="NCBI Taxonomy" id="1434072"/>
    <lineage>
        <taxon>Bacteria</taxon>
        <taxon>Pseudomonadati</taxon>
        <taxon>Pseudomonadota</taxon>
        <taxon>Gammaproteobacteria</taxon>
        <taxon>Pseudomonadales</taxon>
        <taxon>Pseudomonadaceae</taxon>
        <taxon>Halopseudomonas</taxon>
    </lineage>
</organism>
<dbReference type="AlphaFoldDB" id="A0A1H2HWL9"/>
<dbReference type="EMBL" id="LT629787">
    <property type="protein sequence ID" value="SDU36174.1"/>
    <property type="molecule type" value="Genomic_DNA"/>
</dbReference>
<evidence type="ECO:0000313" key="1">
    <source>
        <dbReference type="EMBL" id="SDU36174.1"/>
    </source>
</evidence>
<reference evidence="2" key="1">
    <citation type="submission" date="2016-10" db="EMBL/GenBank/DDBJ databases">
        <authorList>
            <person name="Varghese N."/>
            <person name="Submissions S."/>
        </authorList>
    </citation>
    <scope>NUCLEOTIDE SEQUENCE [LARGE SCALE GENOMIC DNA]</scope>
    <source>
        <strain evidence="2">CECT 8338</strain>
    </source>
</reference>
<proteinExistence type="predicted"/>
<sequence>MKAVNLSRQSLISLSILLGLLLLLLLVALAPLRNQMERYEFELLRDGRMLQQFKGVAAIQPGIDAAGQEFSERGLEQWVYTERSPSDVELDIQRRITEVLNEQQAEMGSIAPQPARTRGEHLNVGVRVRFSGSMPAVLATFTALEQSQPLLMLENVSLTPQRVRARRGEVPAQRVDVDLTVSTLMAAPPAAEPAEGGA</sequence>
<evidence type="ECO:0000313" key="2">
    <source>
        <dbReference type="Proteomes" id="UP000243924"/>
    </source>
</evidence>
<accession>A0A1H2HWL9</accession>
<dbReference type="InterPro" id="IPR034756">
    <property type="entry name" value="T2SSM_b"/>
</dbReference>
<dbReference type="NCBIfam" id="NF040576">
    <property type="entry name" value="T2SS_GspM_XpsM"/>
    <property type="match status" value="1"/>
</dbReference>
<protein>
    <submittedName>
        <fullName evidence="1">Type II secretion system (T2SS), protein M subtype b</fullName>
    </submittedName>
</protein>
<gene>
    <name evidence="1" type="ORF">SAMN05216210_3364</name>
</gene>
<keyword evidence="2" id="KW-1185">Reference proteome</keyword>
<dbReference type="STRING" id="1434072.SAMN05216210_3364"/>
<dbReference type="RefSeq" id="WP_092389158.1">
    <property type="nucleotide sequence ID" value="NZ_LT629787.1"/>
</dbReference>
<name>A0A1H2HWL9_9GAMM</name>